<evidence type="ECO:0000313" key="1">
    <source>
        <dbReference type="EMBL" id="KGT93360.1"/>
    </source>
</evidence>
<organism evidence="1 2">
    <name type="scientific">Erwinia typographi</name>
    <dbReference type="NCBI Taxonomy" id="371042"/>
    <lineage>
        <taxon>Bacteria</taxon>
        <taxon>Pseudomonadati</taxon>
        <taxon>Pseudomonadota</taxon>
        <taxon>Gammaproteobacteria</taxon>
        <taxon>Enterobacterales</taxon>
        <taxon>Erwiniaceae</taxon>
        <taxon>Erwinia</taxon>
    </lineage>
</organism>
<evidence type="ECO:0000313" key="2">
    <source>
        <dbReference type="Proteomes" id="UP000030351"/>
    </source>
</evidence>
<name>A0A0A3Z3B4_9GAMM</name>
<sequence>MFASSLAGAINISKIRYISDGYFDNFRWRFLARIHPDTIGDTPLDDTGLFGNTDFDSKTYG</sequence>
<dbReference type="Proteomes" id="UP000030351">
    <property type="component" value="Unassembled WGS sequence"/>
</dbReference>
<dbReference type="AlphaFoldDB" id="A0A0A3Z3B4"/>
<reference evidence="1 2" key="1">
    <citation type="submission" date="2014-10" db="EMBL/GenBank/DDBJ databases">
        <title>Genome sequence of Erwinia typographi M043b.</title>
        <authorList>
            <person name="Chan K.-G."/>
            <person name="Tan W.-S."/>
        </authorList>
    </citation>
    <scope>NUCLEOTIDE SEQUENCE [LARGE SCALE GENOMIC DNA]</scope>
    <source>
        <strain evidence="1 2">M043b</strain>
    </source>
</reference>
<keyword evidence="2" id="KW-1185">Reference proteome</keyword>
<dbReference type="EMBL" id="JRUQ01000037">
    <property type="protein sequence ID" value="KGT93360.1"/>
    <property type="molecule type" value="Genomic_DNA"/>
</dbReference>
<gene>
    <name evidence="1" type="ORF">NG99_11910</name>
</gene>
<comment type="caution">
    <text evidence="1">The sequence shown here is derived from an EMBL/GenBank/DDBJ whole genome shotgun (WGS) entry which is preliminary data.</text>
</comment>
<protein>
    <submittedName>
        <fullName evidence="1">Uncharacterized protein</fullName>
    </submittedName>
</protein>
<proteinExistence type="predicted"/>
<accession>A0A0A3Z3B4</accession>
<dbReference type="STRING" id="371042.NG99_11910"/>